<evidence type="ECO:0000259" key="6">
    <source>
        <dbReference type="Pfam" id="PF20511"/>
    </source>
</evidence>
<feature type="domain" description="Mannose-6-phosphate isomerase cupin" evidence="7">
    <location>
        <begin position="236"/>
        <end position="310"/>
    </location>
</feature>
<dbReference type="GO" id="GO:0005975">
    <property type="term" value="P:carbohydrate metabolic process"/>
    <property type="evidence" value="ECO:0007669"/>
    <property type="project" value="UniProtKB-UniRule"/>
</dbReference>
<dbReference type="GO" id="GO:0008270">
    <property type="term" value="F:zinc ion binding"/>
    <property type="evidence" value="ECO:0007669"/>
    <property type="project" value="UniProtKB-UniRule"/>
</dbReference>
<organism evidence="8 9">
    <name type="scientific">Leuconostoc citreum</name>
    <dbReference type="NCBI Taxonomy" id="33964"/>
    <lineage>
        <taxon>Bacteria</taxon>
        <taxon>Bacillati</taxon>
        <taxon>Bacillota</taxon>
        <taxon>Bacilli</taxon>
        <taxon>Lactobacillales</taxon>
        <taxon>Lactobacillaceae</taxon>
        <taxon>Leuconostoc</taxon>
    </lineage>
</organism>
<dbReference type="InterPro" id="IPR014710">
    <property type="entry name" value="RmlC-like_jellyroll"/>
</dbReference>
<dbReference type="CDD" id="cd07010">
    <property type="entry name" value="cupin_PMI_type_I_N_bac"/>
    <property type="match status" value="1"/>
</dbReference>
<feature type="binding site" evidence="4">
    <location>
        <position position="110"/>
    </location>
    <ligand>
        <name>Zn(2+)</name>
        <dbReference type="ChEBI" id="CHEBI:29105"/>
    </ligand>
</feature>
<comment type="catalytic activity">
    <reaction evidence="3">
        <text>D-mannose 6-phosphate = D-fructose 6-phosphate</text>
        <dbReference type="Rhea" id="RHEA:12356"/>
        <dbReference type="ChEBI" id="CHEBI:58735"/>
        <dbReference type="ChEBI" id="CHEBI:61527"/>
        <dbReference type="EC" id="5.3.1.8"/>
    </reaction>
</comment>
<accession>A0A5A5TZ97</accession>
<gene>
    <name evidence="8" type="primary">manA</name>
    <name evidence="8" type="ORF">LCIT_07010</name>
</gene>
<dbReference type="InterPro" id="IPR011051">
    <property type="entry name" value="RmlC_Cupin_sf"/>
</dbReference>
<dbReference type="Proteomes" id="UP000323274">
    <property type="component" value="Unassembled WGS sequence"/>
</dbReference>
<dbReference type="SUPFAM" id="SSF51182">
    <property type="entry name" value="RmlC-like cupins"/>
    <property type="match status" value="1"/>
</dbReference>
<dbReference type="PIRSF" id="PIRSF036894">
    <property type="entry name" value="PMI_Firm_short"/>
    <property type="match status" value="1"/>
</dbReference>
<dbReference type="EC" id="5.3.1.8" evidence="3"/>
<reference evidence="8 9" key="1">
    <citation type="submission" date="2019-04" db="EMBL/GenBank/DDBJ databases">
        <title>A pseudo-fructophilic Leuconostoc citreum strain F192-5 isolated from peel of satsuma mandarin: the first report for isolation and characterization of strain-dependent fructophilic-like characteristics.</title>
        <authorList>
            <person name="Maeno S."/>
            <person name="Tanizawa Y."/>
            <person name="Kajikawa A."/>
            <person name="Kanesaki Y."/>
            <person name="Kubota E."/>
            <person name="Arita M."/>
            <person name="Leon D."/>
            <person name="Endo A."/>
        </authorList>
    </citation>
    <scope>NUCLEOTIDE SEQUENCE [LARGE SCALE GENOMIC DNA]</scope>
    <source>
        <strain evidence="8 9">F192-5</strain>
    </source>
</reference>
<evidence type="ECO:0000259" key="7">
    <source>
        <dbReference type="Pfam" id="PF21621"/>
    </source>
</evidence>
<dbReference type="Pfam" id="PF20511">
    <property type="entry name" value="PMI_typeI_cat"/>
    <property type="match status" value="1"/>
</dbReference>
<sequence length="326" mass="37014">MTVLILKPALHDKIWGGTRLKQFKYDLKSDHVGEAWVIAAHKNGVSTIVNGDYAGQTLKELWDNQPDLFGGHHVNETFPLLVKILDAQDNLSIQVHPNDKQSSENFGKTESWYILDAEPNAKLFYGHHAKTMPELKQFVDNKAWDALLRTIPVKKGDFFYVPAGTFHALGAGVLALEIQQSADTTYRFYDFDRVDHTTHKKRPLQITEALSVTKVPHVDPILNQRVRIQDSTVVTRLLTSPKFTIDKLSVRGTSQFNQHHQYELFNVISGQITLQDSEGTYQFEKGDNFIMFKDTQQYTLDGSGEVVVSFVTPNSYQSQELAYLDN</sequence>
<evidence type="ECO:0000256" key="2">
    <source>
        <dbReference type="ARBA" id="ARBA00022833"/>
    </source>
</evidence>
<dbReference type="PANTHER" id="PTHR42742">
    <property type="entry name" value="TRANSCRIPTIONAL REPRESSOR MPRA"/>
    <property type="match status" value="1"/>
</dbReference>
<keyword evidence="1 3" id="KW-0479">Metal-binding</keyword>
<evidence type="ECO:0000256" key="5">
    <source>
        <dbReference type="PIRSR" id="PIRSR036894-2"/>
    </source>
</evidence>
<dbReference type="InterPro" id="IPR014628">
    <property type="entry name" value="Man6P_isomerase_Firm_short"/>
</dbReference>
<protein>
    <recommendedName>
        <fullName evidence="3">Mannose-6-phosphate isomerase</fullName>
        <ecNumber evidence="3">5.3.1.8</ecNumber>
    </recommendedName>
</protein>
<dbReference type="InterPro" id="IPR049071">
    <property type="entry name" value="MPI_cupin_dom"/>
</dbReference>
<comment type="cofactor">
    <cofactor evidence="4">
        <name>Zn(2+)</name>
        <dbReference type="ChEBI" id="CHEBI:29105"/>
    </cofactor>
    <text evidence="4">Binds 1 zinc ion per subunit.</text>
</comment>
<keyword evidence="3 8" id="KW-0413">Isomerase</keyword>
<dbReference type="InterPro" id="IPR046457">
    <property type="entry name" value="PMI_typeI_cat"/>
</dbReference>
<evidence type="ECO:0000256" key="4">
    <source>
        <dbReference type="PIRSR" id="PIRSR036894-1"/>
    </source>
</evidence>
<dbReference type="EMBL" id="BJJW01000005">
    <property type="protein sequence ID" value="GDZ83459.1"/>
    <property type="molecule type" value="Genomic_DNA"/>
</dbReference>
<evidence type="ECO:0000313" key="8">
    <source>
        <dbReference type="EMBL" id="GDZ83459.1"/>
    </source>
</evidence>
<dbReference type="GO" id="GO:0004476">
    <property type="term" value="F:mannose-6-phosphate isomerase activity"/>
    <property type="evidence" value="ECO:0007669"/>
    <property type="project" value="UniProtKB-UniRule"/>
</dbReference>
<feature type="active site" evidence="5">
    <location>
        <position position="187"/>
    </location>
</feature>
<proteinExistence type="inferred from homology"/>
<dbReference type="InterPro" id="IPR051804">
    <property type="entry name" value="Carb_Metab_Reg_Kinase/Isom"/>
</dbReference>
<evidence type="ECO:0000256" key="3">
    <source>
        <dbReference type="PIRNR" id="PIRNR036894"/>
    </source>
</evidence>
<dbReference type="RefSeq" id="WP_149334078.1">
    <property type="nucleotide sequence ID" value="NZ_BJJW01000005.1"/>
</dbReference>
<dbReference type="AlphaFoldDB" id="A0A5A5TZ97"/>
<dbReference type="PANTHER" id="PTHR42742:SF3">
    <property type="entry name" value="FRUCTOKINASE"/>
    <property type="match status" value="1"/>
</dbReference>
<evidence type="ECO:0000313" key="9">
    <source>
        <dbReference type="Proteomes" id="UP000323274"/>
    </source>
</evidence>
<keyword evidence="2 3" id="KW-0862">Zinc</keyword>
<comment type="caution">
    <text evidence="8">The sequence shown here is derived from an EMBL/GenBank/DDBJ whole genome shotgun (WGS) entry which is preliminary data.</text>
</comment>
<feature type="binding site" evidence="4">
    <location>
        <position position="167"/>
    </location>
    <ligand>
        <name>Zn(2+)</name>
        <dbReference type="ChEBI" id="CHEBI:29105"/>
    </ligand>
</feature>
<feature type="binding site" evidence="4">
    <location>
        <position position="96"/>
    </location>
    <ligand>
        <name>Zn(2+)</name>
        <dbReference type="ChEBI" id="CHEBI:29105"/>
    </ligand>
</feature>
<dbReference type="Pfam" id="PF21621">
    <property type="entry name" value="MPI_cupin_dom"/>
    <property type="match status" value="1"/>
</dbReference>
<evidence type="ECO:0000256" key="1">
    <source>
        <dbReference type="ARBA" id="ARBA00022723"/>
    </source>
</evidence>
<feature type="domain" description="Phosphomannose isomerase type I catalytic" evidence="6">
    <location>
        <begin position="5"/>
        <end position="116"/>
    </location>
</feature>
<name>A0A5A5TZ97_LEUCI</name>
<dbReference type="Gene3D" id="2.60.120.10">
    <property type="entry name" value="Jelly Rolls"/>
    <property type="match status" value="2"/>
</dbReference>
<comment type="similarity">
    <text evidence="3">Belongs to the mannose-6-phosphate isomerase type 1 family.</text>
</comment>